<proteinExistence type="predicted"/>
<feature type="compositionally biased region" description="Basic and acidic residues" evidence="1">
    <location>
        <begin position="121"/>
        <end position="135"/>
    </location>
</feature>
<feature type="compositionally biased region" description="Basic residues" evidence="1">
    <location>
        <begin position="168"/>
        <end position="178"/>
    </location>
</feature>
<dbReference type="AlphaFoldDB" id="A0A6J4U2Z0"/>
<feature type="compositionally biased region" description="Low complexity" evidence="1">
    <location>
        <begin position="143"/>
        <end position="152"/>
    </location>
</feature>
<evidence type="ECO:0000313" key="2">
    <source>
        <dbReference type="EMBL" id="CAA9536720.1"/>
    </source>
</evidence>
<dbReference type="EC" id="1.1.1.100" evidence="2"/>
<evidence type="ECO:0000256" key="1">
    <source>
        <dbReference type="SAM" id="MobiDB-lite"/>
    </source>
</evidence>
<keyword evidence="2" id="KW-0560">Oxidoreductase</keyword>
<feature type="non-terminal residue" evidence="2">
    <location>
        <position position="244"/>
    </location>
</feature>
<gene>
    <name evidence="2" type="ORF">AVDCRST_MAG49-311</name>
</gene>
<dbReference type="GO" id="GO:0004316">
    <property type="term" value="F:3-oxoacyl-[acyl-carrier-protein] reductase (NADPH) activity"/>
    <property type="evidence" value="ECO:0007669"/>
    <property type="project" value="UniProtKB-EC"/>
</dbReference>
<protein>
    <submittedName>
        <fullName evidence="2">3-oxoacyl-[acyl-carrier protein] reductase</fullName>
        <ecNumber evidence="2">1.1.1.100</ecNumber>
    </submittedName>
</protein>
<feature type="compositionally biased region" description="Basic residues" evidence="1">
    <location>
        <begin position="19"/>
        <end position="46"/>
    </location>
</feature>
<feature type="compositionally biased region" description="Basic and acidic residues" evidence="1">
    <location>
        <begin position="1"/>
        <end position="18"/>
    </location>
</feature>
<feature type="non-terminal residue" evidence="2">
    <location>
        <position position="1"/>
    </location>
</feature>
<dbReference type="EMBL" id="CADCWG010000021">
    <property type="protein sequence ID" value="CAA9536720.1"/>
    <property type="molecule type" value="Genomic_DNA"/>
</dbReference>
<sequence length="244" mass="28273">DRGTDGAGDRRGARDRAGRGRPPRRRRRPRPDRRHRRARRRGRRRRGEPGRDRLPPRRHLGHVLAGRDRPRHRRLGQARHPGQQRRDRRPLRAALGIHPGRVGPAAGDRPHGGLPRLPSRRARDARGRLGSDREHRLHRRQRGQPQRGALLGRQGGRDRPDEGPGQGGRHRRCPRQLRHPGGDRDRHPRSGLRRAHRLHDLADPDGPGRPARGGRRARRVPVLRPPQLLDRRRLRPLRRPRDLL</sequence>
<feature type="region of interest" description="Disordered" evidence="1">
    <location>
        <begin position="1"/>
        <end position="244"/>
    </location>
</feature>
<feature type="compositionally biased region" description="Basic residues" evidence="1">
    <location>
        <begin position="69"/>
        <end position="91"/>
    </location>
</feature>
<feature type="compositionally biased region" description="Basic residues" evidence="1">
    <location>
        <begin position="212"/>
        <end position="221"/>
    </location>
</feature>
<organism evidence="2">
    <name type="scientific">uncultured Thermomicrobiales bacterium</name>
    <dbReference type="NCBI Taxonomy" id="1645740"/>
    <lineage>
        <taxon>Bacteria</taxon>
        <taxon>Pseudomonadati</taxon>
        <taxon>Thermomicrobiota</taxon>
        <taxon>Thermomicrobia</taxon>
        <taxon>Thermomicrobiales</taxon>
        <taxon>environmental samples</taxon>
    </lineage>
</organism>
<reference evidence="2" key="1">
    <citation type="submission" date="2020-02" db="EMBL/GenBank/DDBJ databases">
        <authorList>
            <person name="Meier V. D."/>
        </authorList>
    </citation>
    <scope>NUCLEOTIDE SEQUENCE</scope>
    <source>
        <strain evidence="2">AVDCRST_MAG49</strain>
    </source>
</reference>
<name>A0A6J4U2Z0_9BACT</name>
<accession>A0A6J4U2Z0</accession>